<dbReference type="PANTHER" id="PTHR34815:SF4">
    <property type="entry name" value="N-ACETYLTRANSFERASE DOMAIN-CONTAINING PROTEIN"/>
    <property type="match status" value="1"/>
</dbReference>
<sequence length="388" mass="43313">MGENTPTTTLVETAMAPDSRSDSLYLTHPTPEEKLATWSLNSVNWGSALSLPDYLQREEYLTTVPLARNGGLTHWILVDRTLPPNERPILASCETLRKPVLVSHNGVITEGITHGIGSVFSQPKFRGKGYASRMLRELGPLLKEWQVDQNIPGMQTCPFSILYSDIGKKYYAKFGWVPFPSTHIAFPSAANSKPFTAKPLAYSDLEELCALDQQYVKRSLENTKDSKTHVALIPNHDTMQWHHLREDFVCCKIFGKAPTVKGAIAGESGSRVWAVWTRGFYGPLKPESGNTLHILRLVIEDETAIEANATKLKAILEIAQAEAKEWQLGHVELWNPTEVVKQMVKSTGLEHSEVEREGESIASLMWYGEGSGTSDDIEWVGNEKYGWC</sequence>
<gene>
    <name evidence="2" type="ORF">NA56DRAFT_649390</name>
</gene>
<feature type="domain" description="LYC1 C-terminal" evidence="1">
    <location>
        <begin position="183"/>
        <end position="388"/>
    </location>
</feature>
<evidence type="ECO:0000313" key="2">
    <source>
        <dbReference type="EMBL" id="PMD16526.1"/>
    </source>
</evidence>
<name>A0A2J6PRG4_9HELO</name>
<dbReference type="Pfam" id="PF22998">
    <property type="entry name" value="GNAT_LYC1-like"/>
    <property type="match status" value="1"/>
</dbReference>
<dbReference type="PANTHER" id="PTHR34815">
    <property type="entry name" value="LYSINE ACETYLTRANSFERASE"/>
    <property type="match status" value="1"/>
</dbReference>
<dbReference type="InterPro" id="IPR053013">
    <property type="entry name" value="LAT"/>
</dbReference>
<dbReference type="SUPFAM" id="SSF55729">
    <property type="entry name" value="Acyl-CoA N-acyltransferases (Nat)"/>
    <property type="match status" value="1"/>
</dbReference>
<dbReference type="Gene3D" id="3.40.630.30">
    <property type="match status" value="1"/>
</dbReference>
<evidence type="ECO:0000259" key="1">
    <source>
        <dbReference type="Pfam" id="PF22998"/>
    </source>
</evidence>
<dbReference type="EMBL" id="KZ613505">
    <property type="protein sequence ID" value="PMD16526.1"/>
    <property type="molecule type" value="Genomic_DNA"/>
</dbReference>
<dbReference type="InterPro" id="IPR016181">
    <property type="entry name" value="Acyl_CoA_acyltransferase"/>
</dbReference>
<evidence type="ECO:0000313" key="3">
    <source>
        <dbReference type="Proteomes" id="UP000235672"/>
    </source>
</evidence>
<accession>A0A2J6PRG4</accession>
<organism evidence="2 3">
    <name type="scientific">Hyaloscypha hepaticicola</name>
    <dbReference type="NCBI Taxonomy" id="2082293"/>
    <lineage>
        <taxon>Eukaryota</taxon>
        <taxon>Fungi</taxon>
        <taxon>Dikarya</taxon>
        <taxon>Ascomycota</taxon>
        <taxon>Pezizomycotina</taxon>
        <taxon>Leotiomycetes</taxon>
        <taxon>Helotiales</taxon>
        <taxon>Hyaloscyphaceae</taxon>
        <taxon>Hyaloscypha</taxon>
    </lineage>
</organism>
<dbReference type="InterPro" id="IPR055100">
    <property type="entry name" value="GNAT_LYC1-like"/>
</dbReference>
<dbReference type="AlphaFoldDB" id="A0A2J6PRG4"/>
<protein>
    <recommendedName>
        <fullName evidence="1">LYC1 C-terminal domain-containing protein</fullName>
    </recommendedName>
</protein>
<reference evidence="2 3" key="1">
    <citation type="submission" date="2016-05" db="EMBL/GenBank/DDBJ databases">
        <title>A degradative enzymes factory behind the ericoid mycorrhizal symbiosis.</title>
        <authorList>
            <consortium name="DOE Joint Genome Institute"/>
            <person name="Martino E."/>
            <person name="Morin E."/>
            <person name="Grelet G."/>
            <person name="Kuo A."/>
            <person name="Kohler A."/>
            <person name="Daghino S."/>
            <person name="Barry K."/>
            <person name="Choi C."/>
            <person name="Cichocki N."/>
            <person name="Clum A."/>
            <person name="Copeland A."/>
            <person name="Hainaut M."/>
            <person name="Haridas S."/>
            <person name="Labutti K."/>
            <person name="Lindquist E."/>
            <person name="Lipzen A."/>
            <person name="Khouja H.-R."/>
            <person name="Murat C."/>
            <person name="Ohm R."/>
            <person name="Olson A."/>
            <person name="Spatafora J."/>
            <person name="Veneault-Fourrey C."/>
            <person name="Henrissat B."/>
            <person name="Grigoriev I."/>
            <person name="Martin F."/>
            <person name="Perotto S."/>
        </authorList>
    </citation>
    <scope>NUCLEOTIDE SEQUENCE [LARGE SCALE GENOMIC DNA]</scope>
    <source>
        <strain evidence="2 3">UAMH 7357</strain>
    </source>
</reference>
<dbReference type="STRING" id="1745343.A0A2J6PRG4"/>
<dbReference type="OrthoDB" id="2020070at2759"/>
<proteinExistence type="predicted"/>
<keyword evidence="3" id="KW-1185">Reference proteome</keyword>
<dbReference type="Proteomes" id="UP000235672">
    <property type="component" value="Unassembled WGS sequence"/>
</dbReference>